<dbReference type="AlphaFoldDB" id="A0A533QEV1"/>
<name>A0A533QEV1_9BACT</name>
<evidence type="ECO:0000313" key="2">
    <source>
        <dbReference type="Proteomes" id="UP000319783"/>
    </source>
</evidence>
<evidence type="ECO:0000313" key="1">
    <source>
        <dbReference type="EMBL" id="TLD43297.1"/>
    </source>
</evidence>
<organism evidence="1 2">
    <name type="scientific">Candidatus Jettenia ecosi</name>
    <dbReference type="NCBI Taxonomy" id="2494326"/>
    <lineage>
        <taxon>Bacteria</taxon>
        <taxon>Pseudomonadati</taxon>
        <taxon>Planctomycetota</taxon>
        <taxon>Candidatus Brocadiia</taxon>
        <taxon>Candidatus Brocadiales</taxon>
        <taxon>Candidatus Brocadiaceae</taxon>
        <taxon>Candidatus Jettenia</taxon>
    </lineage>
</organism>
<accession>A0A533QEV1</accession>
<sequence length="46" mass="5290">MWGEALQAVRELKFLKLAYNILHLQGMICTTNGIFKIFNRILGQPV</sequence>
<dbReference type="Proteomes" id="UP000319783">
    <property type="component" value="Unassembled WGS sequence"/>
</dbReference>
<comment type="caution">
    <text evidence="1">The sequence shown here is derived from an EMBL/GenBank/DDBJ whole genome shotgun (WGS) entry which is preliminary data.</text>
</comment>
<proteinExistence type="predicted"/>
<protein>
    <submittedName>
        <fullName evidence="1">Uncharacterized protein</fullName>
    </submittedName>
</protein>
<dbReference type="EMBL" id="SULG01000005">
    <property type="protein sequence ID" value="TLD43297.1"/>
    <property type="molecule type" value="Genomic_DNA"/>
</dbReference>
<gene>
    <name evidence="1" type="ORF">JETT_0466</name>
</gene>
<reference evidence="1 2" key="1">
    <citation type="submission" date="2019-04" db="EMBL/GenBank/DDBJ databases">
        <title>Genome of a novel bacterium Candidatus Jettenia ecosi reconstructed from metagenome of an anammox bioreactor.</title>
        <authorList>
            <person name="Mardanov A.V."/>
            <person name="Beletsky A.V."/>
            <person name="Ravin N.V."/>
            <person name="Botchkova E.A."/>
            <person name="Litti Y.V."/>
            <person name="Nozhevnikova A.N."/>
        </authorList>
    </citation>
    <scope>NUCLEOTIDE SEQUENCE [LARGE SCALE GENOMIC DNA]</scope>
    <source>
        <strain evidence="1">J2</strain>
    </source>
</reference>